<dbReference type="EMBL" id="GBEZ01011196">
    <property type="protein sequence ID" value="JAC74570.1"/>
    <property type="molecule type" value="Transcribed_RNA"/>
</dbReference>
<reference evidence="1" key="1">
    <citation type="submission" date="2014-05" db="EMBL/GenBank/DDBJ databases">
        <title>The transcriptome of the halophilic microalga Tetraselmis sp. GSL018 isolated from the Great Salt Lake, Utah.</title>
        <authorList>
            <person name="Jinkerson R.E."/>
            <person name="D'Adamo S."/>
            <person name="Posewitz M.C."/>
        </authorList>
    </citation>
    <scope>NUCLEOTIDE SEQUENCE</scope>
    <source>
        <strain evidence="1">GSL018</strain>
    </source>
</reference>
<gene>
    <name evidence="1" type="ORF">TSPGSL018_25585</name>
</gene>
<feature type="non-terminal residue" evidence="1">
    <location>
        <position position="1"/>
    </location>
</feature>
<organism evidence="1">
    <name type="scientific">Tetraselmis sp. GSL018</name>
    <dbReference type="NCBI Taxonomy" id="582737"/>
    <lineage>
        <taxon>Eukaryota</taxon>
        <taxon>Viridiplantae</taxon>
        <taxon>Chlorophyta</taxon>
        <taxon>core chlorophytes</taxon>
        <taxon>Chlorodendrophyceae</taxon>
        <taxon>Chlorodendrales</taxon>
        <taxon>Chlorodendraceae</taxon>
        <taxon>Tetraselmis</taxon>
    </lineage>
</organism>
<protein>
    <submittedName>
        <fullName evidence="1">Uncharacterized protein</fullName>
    </submittedName>
</protein>
<accession>A0A061RV41</accession>
<evidence type="ECO:0000313" key="1">
    <source>
        <dbReference type="EMBL" id="JAC74570.1"/>
    </source>
</evidence>
<dbReference type="AlphaFoldDB" id="A0A061RV41"/>
<proteinExistence type="predicted"/>
<name>A0A061RV41_9CHLO</name>
<sequence length="38" mass="4171">KDLQAFAANAVFVLRKTGGSLRLKAGSRFLSSFLSREQ</sequence>